<name>A0ABQ9C604_9ROSI</name>
<reference evidence="2" key="2">
    <citation type="journal article" date="2023" name="Int. J. Mol. Sci.">
        <title>De Novo Assembly and Annotation of 11 Diverse Shrub Willow (Salix) Genomes Reveals Novel Gene Organization in Sex-Linked Regions.</title>
        <authorList>
            <person name="Hyden B."/>
            <person name="Feng K."/>
            <person name="Yates T.B."/>
            <person name="Jawdy S."/>
            <person name="Cereghino C."/>
            <person name="Smart L.B."/>
            <person name="Muchero W."/>
        </authorList>
    </citation>
    <scope>NUCLEOTIDE SEQUENCE</scope>
    <source>
        <tissue evidence="2">Shoot tip</tissue>
    </source>
</reference>
<evidence type="ECO:0000256" key="1">
    <source>
        <dbReference type="SAM" id="MobiDB-lite"/>
    </source>
</evidence>
<keyword evidence="3" id="KW-1185">Reference proteome</keyword>
<feature type="region of interest" description="Disordered" evidence="1">
    <location>
        <begin position="1"/>
        <end position="26"/>
    </location>
</feature>
<protein>
    <submittedName>
        <fullName evidence="2">Uncharacterized protein</fullName>
    </submittedName>
</protein>
<reference evidence="2" key="1">
    <citation type="submission" date="2022-10" db="EMBL/GenBank/DDBJ databases">
        <authorList>
            <person name="Hyden B.L."/>
            <person name="Feng K."/>
            <person name="Yates T."/>
            <person name="Jawdy S."/>
            <person name="Smart L.B."/>
            <person name="Muchero W."/>
        </authorList>
    </citation>
    <scope>NUCLEOTIDE SEQUENCE</scope>
    <source>
        <tissue evidence="2">Shoot tip</tissue>
    </source>
</reference>
<accession>A0ABQ9C604</accession>
<organism evidence="2 3">
    <name type="scientific">Salix suchowensis</name>
    <dbReference type="NCBI Taxonomy" id="1278906"/>
    <lineage>
        <taxon>Eukaryota</taxon>
        <taxon>Viridiplantae</taxon>
        <taxon>Streptophyta</taxon>
        <taxon>Embryophyta</taxon>
        <taxon>Tracheophyta</taxon>
        <taxon>Spermatophyta</taxon>
        <taxon>Magnoliopsida</taxon>
        <taxon>eudicotyledons</taxon>
        <taxon>Gunneridae</taxon>
        <taxon>Pentapetalae</taxon>
        <taxon>rosids</taxon>
        <taxon>fabids</taxon>
        <taxon>Malpighiales</taxon>
        <taxon>Salicaceae</taxon>
        <taxon>Saliceae</taxon>
        <taxon>Salix</taxon>
    </lineage>
</organism>
<dbReference type="Proteomes" id="UP001141253">
    <property type="component" value="Chromosome 1"/>
</dbReference>
<proteinExistence type="predicted"/>
<evidence type="ECO:0000313" key="2">
    <source>
        <dbReference type="EMBL" id="KAJ6393880.1"/>
    </source>
</evidence>
<comment type="caution">
    <text evidence="2">The sequence shown here is derived from an EMBL/GenBank/DDBJ whole genome shotgun (WGS) entry which is preliminary data.</text>
</comment>
<gene>
    <name evidence="2" type="ORF">OIU77_023171</name>
</gene>
<sequence>MDNNGRSNSGKRKFKGEGRGSRIARKPTACNHIHVPQALDIELCFPHGDHQLPAGKQLIGALEIRPRPAPHISLMPPSNTCTLPYHFKIHIVSKLCLTSTACACPCTSSPSRGYNSMWDFLFPSPSS</sequence>
<dbReference type="EMBL" id="JAPFFI010000005">
    <property type="protein sequence ID" value="KAJ6393880.1"/>
    <property type="molecule type" value="Genomic_DNA"/>
</dbReference>
<evidence type="ECO:0000313" key="3">
    <source>
        <dbReference type="Proteomes" id="UP001141253"/>
    </source>
</evidence>